<gene>
    <name evidence="1" type="ORF">LTS18_013677</name>
</gene>
<keyword evidence="2" id="KW-1185">Reference proteome</keyword>
<name>A0ACC3DI23_9PEZI</name>
<dbReference type="Proteomes" id="UP001186974">
    <property type="component" value="Unassembled WGS sequence"/>
</dbReference>
<protein>
    <submittedName>
        <fullName evidence="1">Uncharacterized protein</fullName>
    </submittedName>
</protein>
<reference evidence="1" key="1">
    <citation type="submission" date="2024-09" db="EMBL/GenBank/DDBJ databases">
        <title>Black Yeasts Isolated from many extreme environments.</title>
        <authorList>
            <person name="Coleine C."/>
            <person name="Stajich J.E."/>
            <person name="Selbmann L."/>
        </authorList>
    </citation>
    <scope>NUCLEOTIDE SEQUENCE</scope>
    <source>
        <strain evidence="1">CCFEE 5737</strain>
    </source>
</reference>
<proteinExistence type="predicted"/>
<accession>A0ACC3DI23</accession>
<dbReference type="EMBL" id="JAWDJW010004256">
    <property type="protein sequence ID" value="KAK3076187.1"/>
    <property type="molecule type" value="Genomic_DNA"/>
</dbReference>
<organism evidence="1 2">
    <name type="scientific">Coniosporium uncinatum</name>
    <dbReference type="NCBI Taxonomy" id="93489"/>
    <lineage>
        <taxon>Eukaryota</taxon>
        <taxon>Fungi</taxon>
        <taxon>Dikarya</taxon>
        <taxon>Ascomycota</taxon>
        <taxon>Pezizomycotina</taxon>
        <taxon>Dothideomycetes</taxon>
        <taxon>Dothideomycetes incertae sedis</taxon>
        <taxon>Coniosporium</taxon>
    </lineage>
</organism>
<evidence type="ECO:0000313" key="1">
    <source>
        <dbReference type="EMBL" id="KAK3076187.1"/>
    </source>
</evidence>
<sequence>MSIFRTLISPTISNSGSTARDHLASERTFLAWLRTGLGFIALGIAVERFSQLQPAIEAFLYGQNHDRSKPVHSKQHAREASNDQSDQQLLVAALLGTGAGSTGYGTWTYFSNFRHLERGVFKPALLGPAAMSAVVAGIAGGVMASAMRDRRRLEEAGG</sequence>
<evidence type="ECO:0000313" key="2">
    <source>
        <dbReference type="Proteomes" id="UP001186974"/>
    </source>
</evidence>
<comment type="caution">
    <text evidence="1">The sequence shown here is derived from an EMBL/GenBank/DDBJ whole genome shotgun (WGS) entry which is preliminary data.</text>
</comment>